<dbReference type="PANTHER" id="PTHR32309:SF13">
    <property type="entry name" value="FERRIC ENTEROBACTIN TRANSPORT PROTEIN FEPE"/>
    <property type="match status" value="1"/>
</dbReference>
<keyword evidence="11" id="KW-1185">Reference proteome</keyword>
<dbReference type="Proteomes" id="UP001152485">
    <property type="component" value="Unassembled WGS sequence"/>
</dbReference>
<proteinExistence type="predicted"/>
<keyword evidence="5 6" id="KW-0472">Membrane</keyword>
<dbReference type="Pfam" id="PF13807">
    <property type="entry name" value="GNVR"/>
    <property type="match status" value="1"/>
</dbReference>
<keyword evidence="3 6" id="KW-0812">Transmembrane</keyword>
<evidence type="ECO:0000259" key="7">
    <source>
        <dbReference type="Pfam" id="PF02706"/>
    </source>
</evidence>
<protein>
    <recommendedName>
        <fullName evidence="13">LPS O-antigen length regulator</fullName>
    </recommendedName>
</protein>
<dbReference type="GO" id="GO:0004713">
    <property type="term" value="F:protein tyrosine kinase activity"/>
    <property type="evidence" value="ECO:0007669"/>
    <property type="project" value="TreeGrafter"/>
</dbReference>
<dbReference type="InterPro" id="IPR050445">
    <property type="entry name" value="Bact_polysacc_biosynth/exp"/>
</dbReference>
<feature type="transmembrane region" description="Helical" evidence="6">
    <location>
        <begin position="28"/>
        <end position="46"/>
    </location>
</feature>
<keyword evidence="4 6" id="KW-1133">Transmembrane helix</keyword>
<evidence type="ECO:0008006" key="13">
    <source>
        <dbReference type="Google" id="ProtNLM"/>
    </source>
</evidence>
<keyword evidence="2" id="KW-1003">Cell membrane</keyword>
<dbReference type="PANTHER" id="PTHR32309">
    <property type="entry name" value="TYROSINE-PROTEIN KINASE"/>
    <property type="match status" value="1"/>
</dbReference>
<evidence type="ECO:0000256" key="1">
    <source>
        <dbReference type="ARBA" id="ARBA00004651"/>
    </source>
</evidence>
<feature type="domain" description="Tyrosine-protein kinase G-rich" evidence="8">
    <location>
        <begin position="240"/>
        <end position="305"/>
    </location>
</feature>
<dbReference type="EMBL" id="CAMAPD010000003">
    <property type="protein sequence ID" value="CAH9052680.1"/>
    <property type="molecule type" value="Genomic_DNA"/>
</dbReference>
<dbReference type="RefSeq" id="WP_261591869.1">
    <property type="nucleotide sequence ID" value="NZ_CAMAPC010000005.1"/>
</dbReference>
<dbReference type="InterPro" id="IPR032807">
    <property type="entry name" value="GNVR"/>
</dbReference>
<sequence length="317" mass="35808">MELNEAMIVKRHEVDFTEILSALWQGKLLIIFVSIIFSVAGVFYALSLPNVYRATTILAPVESEQGGMLSGLKSEFGGVAAMAGINIGGGTSNNAGLALEIMQSRAFLNSFVEKYDLKAKLLASKGWDLSSNTILFKDKLYDTETKQWLRQVKAPMQIEPSAQEVFDYMMANNIEISEEKKKGIVRLSISHFSPELAKFIVEHLVLEINLYMKQNDITEAEGKIEYLKSALEETVVADMQRIFYQLIEQQEQTKMLAKTQAQYVFKVIDPAVVPEQKSDPKRALICIGFSFFGLFLAVTIVLFRYFVIIKTKQREML</sequence>
<evidence type="ECO:0000313" key="9">
    <source>
        <dbReference type="EMBL" id="CAH9052680.1"/>
    </source>
</evidence>
<evidence type="ECO:0000256" key="2">
    <source>
        <dbReference type="ARBA" id="ARBA00022475"/>
    </source>
</evidence>
<feature type="domain" description="Polysaccharide chain length determinant N-terminal" evidence="7">
    <location>
        <begin position="13"/>
        <end position="113"/>
    </location>
</feature>
<evidence type="ECO:0000256" key="3">
    <source>
        <dbReference type="ARBA" id="ARBA00022692"/>
    </source>
</evidence>
<dbReference type="EMBL" id="CAMAPC010000005">
    <property type="protein sequence ID" value="CAH9056842.1"/>
    <property type="molecule type" value="Genomic_DNA"/>
</dbReference>
<gene>
    <name evidence="10" type="ORF">PSECIP111854_01875</name>
    <name evidence="9" type="ORF">PSECIP111951_00668</name>
</gene>
<dbReference type="Pfam" id="PF02706">
    <property type="entry name" value="Wzz"/>
    <property type="match status" value="1"/>
</dbReference>
<evidence type="ECO:0000313" key="12">
    <source>
        <dbReference type="Proteomes" id="UP001152485"/>
    </source>
</evidence>
<evidence type="ECO:0000313" key="11">
    <source>
        <dbReference type="Proteomes" id="UP001152467"/>
    </source>
</evidence>
<evidence type="ECO:0000259" key="8">
    <source>
        <dbReference type="Pfam" id="PF13807"/>
    </source>
</evidence>
<dbReference type="GO" id="GO:0005886">
    <property type="term" value="C:plasma membrane"/>
    <property type="evidence" value="ECO:0007669"/>
    <property type="project" value="UniProtKB-SubCell"/>
</dbReference>
<dbReference type="Proteomes" id="UP001152467">
    <property type="component" value="Unassembled WGS sequence"/>
</dbReference>
<dbReference type="AlphaFoldDB" id="A0A9W4QXB3"/>
<dbReference type="InterPro" id="IPR003856">
    <property type="entry name" value="LPS_length_determ_N"/>
</dbReference>
<reference evidence="10 12" key="1">
    <citation type="submission" date="2022-07" db="EMBL/GenBank/DDBJ databases">
        <authorList>
            <person name="Criscuolo A."/>
        </authorList>
    </citation>
    <scope>NUCLEOTIDE SEQUENCE</scope>
    <source>
        <strain evidence="12">CIP 111951</strain>
        <strain evidence="10">CIP111854</strain>
        <strain evidence="9">CIP111951</strain>
    </source>
</reference>
<evidence type="ECO:0000313" key="10">
    <source>
        <dbReference type="EMBL" id="CAH9056842.1"/>
    </source>
</evidence>
<comment type="subcellular location">
    <subcellularLocation>
        <location evidence="1">Cell membrane</location>
        <topology evidence="1">Multi-pass membrane protein</topology>
    </subcellularLocation>
</comment>
<organism evidence="10 11">
    <name type="scientific">Pseudoalteromonas holothuriae</name>
    <dbReference type="NCBI Taxonomy" id="2963714"/>
    <lineage>
        <taxon>Bacteria</taxon>
        <taxon>Pseudomonadati</taxon>
        <taxon>Pseudomonadota</taxon>
        <taxon>Gammaproteobacteria</taxon>
        <taxon>Alteromonadales</taxon>
        <taxon>Pseudoalteromonadaceae</taxon>
        <taxon>Pseudoalteromonas</taxon>
    </lineage>
</organism>
<accession>A0A9W4QXB3</accession>
<comment type="caution">
    <text evidence="10">The sequence shown here is derived from an EMBL/GenBank/DDBJ whole genome shotgun (WGS) entry which is preliminary data.</text>
</comment>
<name>A0A9W4QXB3_9GAMM</name>
<evidence type="ECO:0000256" key="4">
    <source>
        <dbReference type="ARBA" id="ARBA00022989"/>
    </source>
</evidence>
<evidence type="ECO:0000256" key="6">
    <source>
        <dbReference type="SAM" id="Phobius"/>
    </source>
</evidence>
<feature type="transmembrane region" description="Helical" evidence="6">
    <location>
        <begin position="287"/>
        <end position="307"/>
    </location>
</feature>
<evidence type="ECO:0000256" key="5">
    <source>
        <dbReference type="ARBA" id="ARBA00023136"/>
    </source>
</evidence>